<evidence type="ECO:0000256" key="5">
    <source>
        <dbReference type="ARBA" id="ARBA00022771"/>
    </source>
</evidence>
<dbReference type="PROSITE" id="PS50188">
    <property type="entry name" value="B302_SPRY"/>
    <property type="match status" value="1"/>
</dbReference>
<dbReference type="AlphaFoldDB" id="A0ABD0WYQ5"/>
<evidence type="ECO:0000259" key="10">
    <source>
        <dbReference type="PROSITE" id="PS50119"/>
    </source>
</evidence>
<dbReference type="SUPFAM" id="SSF57845">
    <property type="entry name" value="B-box zinc-binding domain"/>
    <property type="match status" value="1"/>
</dbReference>
<feature type="domain" description="B30.2/SPRY" evidence="11">
    <location>
        <begin position="274"/>
        <end position="363"/>
    </location>
</feature>
<evidence type="ECO:0000313" key="13">
    <source>
        <dbReference type="Proteomes" id="UP001557470"/>
    </source>
</evidence>
<keyword evidence="8" id="KW-0175">Coiled coil</keyword>
<dbReference type="InterPro" id="IPR013320">
    <property type="entry name" value="ConA-like_dom_sf"/>
</dbReference>
<dbReference type="InterPro" id="IPR043136">
    <property type="entry name" value="B30.2/SPRY_sf"/>
</dbReference>
<dbReference type="SMART" id="SM00336">
    <property type="entry name" value="BBOX"/>
    <property type="match status" value="1"/>
</dbReference>
<dbReference type="SUPFAM" id="SSF57850">
    <property type="entry name" value="RING/U-box"/>
    <property type="match status" value="1"/>
</dbReference>
<dbReference type="Gene3D" id="3.30.160.60">
    <property type="entry name" value="Classic Zinc Finger"/>
    <property type="match status" value="1"/>
</dbReference>
<dbReference type="SUPFAM" id="SSF49899">
    <property type="entry name" value="Concanavalin A-like lectins/glucanases"/>
    <property type="match status" value="1"/>
</dbReference>
<dbReference type="Pfam" id="PF25600">
    <property type="entry name" value="TRIM_CC"/>
    <property type="match status" value="1"/>
</dbReference>
<evidence type="ECO:0000256" key="7">
    <source>
        <dbReference type="PROSITE-ProRule" id="PRU00024"/>
    </source>
</evidence>
<feature type="coiled-coil region" evidence="8">
    <location>
        <begin position="189"/>
        <end position="234"/>
    </location>
</feature>
<dbReference type="Gene3D" id="3.30.40.10">
    <property type="entry name" value="Zinc/RING finger domain, C3HC4 (zinc finger)"/>
    <property type="match status" value="1"/>
</dbReference>
<dbReference type="InterPro" id="IPR006574">
    <property type="entry name" value="PRY"/>
</dbReference>
<evidence type="ECO:0000256" key="8">
    <source>
        <dbReference type="SAM" id="Coils"/>
    </source>
</evidence>
<comment type="caution">
    <text evidence="12">The sequence shown here is derived from an EMBL/GenBank/DDBJ whole genome shotgun (WGS) entry which is preliminary data.</text>
</comment>
<dbReference type="InterPro" id="IPR001841">
    <property type="entry name" value="Znf_RING"/>
</dbReference>
<keyword evidence="6" id="KW-0862">Zinc</keyword>
<name>A0ABD0WYQ5_UMBPY</name>
<evidence type="ECO:0000256" key="4">
    <source>
        <dbReference type="ARBA" id="ARBA00022723"/>
    </source>
</evidence>
<evidence type="ECO:0000313" key="12">
    <source>
        <dbReference type="EMBL" id="KAL0969402.1"/>
    </source>
</evidence>
<proteinExistence type="inferred from homology"/>
<gene>
    <name evidence="12" type="ORF">UPYG_G00226980</name>
</gene>
<dbReference type="PANTHER" id="PTHR24103">
    <property type="entry name" value="E3 UBIQUITIN-PROTEIN LIGASE TRIM"/>
    <property type="match status" value="1"/>
</dbReference>
<dbReference type="Proteomes" id="UP001557470">
    <property type="component" value="Unassembled WGS sequence"/>
</dbReference>
<evidence type="ECO:0008006" key="14">
    <source>
        <dbReference type="Google" id="ProtNLM"/>
    </source>
</evidence>
<dbReference type="InterPro" id="IPR018957">
    <property type="entry name" value="Znf_C3HC4_RING-type"/>
</dbReference>
<keyword evidence="5 7" id="KW-0863">Zinc-finger</keyword>
<dbReference type="InterPro" id="IPR013083">
    <property type="entry name" value="Znf_RING/FYVE/PHD"/>
</dbReference>
<dbReference type="InterPro" id="IPR017907">
    <property type="entry name" value="Znf_RING_CS"/>
</dbReference>
<dbReference type="GO" id="GO:0005737">
    <property type="term" value="C:cytoplasm"/>
    <property type="evidence" value="ECO:0007669"/>
    <property type="project" value="UniProtKB-SubCell"/>
</dbReference>
<dbReference type="InterPro" id="IPR050143">
    <property type="entry name" value="TRIM/RBCC"/>
</dbReference>
<keyword evidence="4" id="KW-0479">Metal-binding</keyword>
<comment type="similarity">
    <text evidence="2">Belongs to the TRIM/RBCC family.</text>
</comment>
<dbReference type="Pfam" id="PF00643">
    <property type="entry name" value="zf-B_box"/>
    <property type="match status" value="1"/>
</dbReference>
<evidence type="ECO:0000256" key="6">
    <source>
        <dbReference type="ARBA" id="ARBA00022833"/>
    </source>
</evidence>
<feature type="domain" description="B box-type" evidence="10">
    <location>
        <begin position="86"/>
        <end position="127"/>
    </location>
</feature>
<dbReference type="InterPro" id="IPR058030">
    <property type="entry name" value="TRIM8/14/16/25/29/45/65_CC"/>
</dbReference>
<evidence type="ECO:0000256" key="1">
    <source>
        <dbReference type="ARBA" id="ARBA00004496"/>
    </source>
</evidence>
<dbReference type="PROSITE" id="PS50089">
    <property type="entry name" value="ZF_RING_2"/>
    <property type="match status" value="1"/>
</dbReference>
<dbReference type="GO" id="GO:0008270">
    <property type="term" value="F:zinc ion binding"/>
    <property type="evidence" value="ECO:0007669"/>
    <property type="project" value="UniProtKB-KW"/>
</dbReference>
<evidence type="ECO:0000256" key="3">
    <source>
        <dbReference type="ARBA" id="ARBA00022490"/>
    </source>
</evidence>
<organism evidence="12 13">
    <name type="scientific">Umbra pygmaea</name>
    <name type="common">Eastern mudminnow</name>
    <dbReference type="NCBI Taxonomy" id="75934"/>
    <lineage>
        <taxon>Eukaryota</taxon>
        <taxon>Metazoa</taxon>
        <taxon>Chordata</taxon>
        <taxon>Craniata</taxon>
        <taxon>Vertebrata</taxon>
        <taxon>Euteleostomi</taxon>
        <taxon>Actinopterygii</taxon>
        <taxon>Neopterygii</taxon>
        <taxon>Teleostei</taxon>
        <taxon>Protacanthopterygii</taxon>
        <taxon>Esociformes</taxon>
        <taxon>Umbridae</taxon>
        <taxon>Umbra</taxon>
    </lineage>
</organism>
<dbReference type="PROSITE" id="PS50119">
    <property type="entry name" value="ZF_BBOX"/>
    <property type="match status" value="1"/>
</dbReference>
<comment type="subcellular location">
    <subcellularLocation>
        <location evidence="1">Cytoplasm</location>
    </subcellularLocation>
</comment>
<dbReference type="InterPro" id="IPR000315">
    <property type="entry name" value="Znf_B-box"/>
</dbReference>
<dbReference type="InterPro" id="IPR001870">
    <property type="entry name" value="B30.2/SPRY"/>
</dbReference>
<dbReference type="PROSITE" id="PS00518">
    <property type="entry name" value="ZF_RING_1"/>
    <property type="match status" value="1"/>
</dbReference>
<evidence type="ECO:0000256" key="2">
    <source>
        <dbReference type="ARBA" id="ARBA00008518"/>
    </source>
</evidence>
<dbReference type="PRINTS" id="PR01407">
    <property type="entry name" value="BUTYPHLNCDUF"/>
</dbReference>
<protein>
    <recommendedName>
        <fullName evidence="14">Tripartite motif-containing protein 35-like</fullName>
    </recommendedName>
</protein>
<dbReference type="Pfam" id="PF00097">
    <property type="entry name" value="zf-C3HC4"/>
    <property type="match status" value="1"/>
</dbReference>
<accession>A0ABD0WYQ5</accession>
<dbReference type="EMBL" id="JAGEUA010000007">
    <property type="protein sequence ID" value="KAL0969402.1"/>
    <property type="molecule type" value="Genomic_DNA"/>
</dbReference>
<evidence type="ECO:0000259" key="9">
    <source>
        <dbReference type="PROSITE" id="PS50089"/>
    </source>
</evidence>
<dbReference type="Pfam" id="PF13765">
    <property type="entry name" value="PRY"/>
    <property type="match status" value="1"/>
</dbReference>
<dbReference type="InterPro" id="IPR003879">
    <property type="entry name" value="Butyrophylin_SPRY"/>
</dbReference>
<keyword evidence="13" id="KW-1185">Reference proteome</keyword>
<evidence type="ECO:0000259" key="11">
    <source>
        <dbReference type="PROSITE" id="PS50188"/>
    </source>
</evidence>
<sequence length="363" mass="41387">MASRSSHLEEDLSCPVCCDIFKNPMVLSCSHSFCKVCLEESWKGKETWECPLCRRRSSKQEPPCNLVLKNLCEAFVQEKIQRPSAGSEVICSLHGEKLKLFCQEDKQPVCLVCQTSRKHSNHKFCPVDEAALDCKEEVQTALKPLQEKLKVFSKVKLTCDQTAEHIKTQAQHTERQIKDVFEKLHQFLREEEKARIAALKEEEEQKSQIIKKKFEEMNREISSLSDTIRALEEELRAEDVSFLQNFSTTLKRAQCILPDPKTVSGVLIDVSKHLGNLKFRVWEKMQGTVQYSPIILDPNTAQPCLLLSDDLTSVRRINTQKLPDNTERFDYYSCVVGSEGFTSGIHFPPSEAEVPDYQSSAGL</sequence>
<dbReference type="Gene3D" id="2.60.120.920">
    <property type="match status" value="1"/>
</dbReference>
<feature type="domain" description="RING-type" evidence="9">
    <location>
        <begin position="14"/>
        <end position="54"/>
    </location>
</feature>
<reference evidence="12 13" key="1">
    <citation type="submission" date="2024-06" db="EMBL/GenBank/DDBJ databases">
        <authorList>
            <person name="Pan Q."/>
            <person name="Wen M."/>
            <person name="Jouanno E."/>
            <person name="Zahm M."/>
            <person name="Klopp C."/>
            <person name="Cabau C."/>
            <person name="Louis A."/>
            <person name="Berthelot C."/>
            <person name="Parey E."/>
            <person name="Roest Crollius H."/>
            <person name="Montfort J."/>
            <person name="Robinson-Rechavi M."/>
            <person name="Bouchez O."/>
            <person name="Lampietro C."/>
            <person name="Lopez Roques C."/>
            <person name="Donnadieu C."/>
            <person name="Postlethwait J."/>
            <person name="Bobe J."/>
            <person name="Verreycken H."/>
            <person name="Guiguen Y."/>
        </authorList>
    </citation>
    <scope>NUCLEOTIDE SEQUENCE [LARGE SCALE GENOMIC DNA]</scope>
    <source>
        <strain evidence="12">Up_M1</strain>
        <tissue evidence="12">Testis</tissue>
    </source>
</reference>
<dbReference type="SMART" id="SM00589">
    <property type="entry name" value="PRY"/>
    <property type="match status" value="1"/>
</dbReference>
<keyword evidence="3" id="KW-0963">Cytoplasm</keyword>
<dbReference type="SMART" id="SM00184">
    <property type="entry name" value="RING"/>
    <property type="match status" value="1"/>
</dbReference>